<evidence type="ECO:0000313" key="2">
    <source>
        <dbReference type="Proteomes" id="UP001168524"/>
    </source>
</evidence>
<gene>
    <name evidence="1" type="ORF">QTA56_07570</name>
</gene>
<reference evidence="1" key="1">
    <citation type="submission" date="2023-06" db="EMBL/GenBank/DDBJ databases">
        <title>Two novel species of Acinetobacter isolated from motorbike repairing workshop in Vietnam.</title>
        <authorList>
            <person name="Le N.T.T."/>
        </authorList>
    </citation>
    <scope>NUCLEOTIDE SEQUENCE</scope>
    <source>
        <strain evidence="1">VNH17</strain>
    </source>
</reference>
<organism evidence="1 2">
    <name type="scientific">Acinetobacter thutiue</name>
    <dbReference type="NCBI Taxonomy" id="2998078"/>
    <lineage>
        <taxon>Bacteria</taxon>
        <taxon>Pseudomonadati</taxon>
        <taxon>Pseudomonadota</taxon>
        <taxon>Gammaproteobacteria</taxon>
        <taxon>Moraxellales</taxon>
        <taxon>Moraxellaceae</taxon>
        <taxon>Acinetobacter</taxon>
    </lineage>
</organism>
<keyword evidence="2" id="KW-1185">Reference proteome</keyword>
<dbReference type="Proteomes" id="UP001168524">
    <property type="component" value="Unassembled WGS sequence"/>
</dbReference>
<sequence length="108" mass="12060">MRLSVVGVLAVAMTVLVKDEAVKCKSVELSDLTTGDMFAVRQRAKDGEFWALHEMAAKTQLVDDQGRKHTLTYEMLHDTSSANFKKLEELDYELQKKLNAESLGNPSS</sequence>
<proteinExistence type="predicted"/>
<name>A0ABT7WN38_9GAMM</name>
<protein>
    <submittedName>
        <fullName evidence="1">Uncharacterized protein</fullName>
    </submittedName>
</protein>
<evidence type="ECO:0000313" key="1">
    <source>
        <dbReference type="EMBL" id="MDN0014094.1"/>
    </source>
</evidence>
<dbReference type="RefSeq" id="WP_267980325.1">
    <property type="nucleotide sequence ID" value="NZ_JAPQKF010000002.1"/>
</dbReference>
<accession>A0ABT7WN38</accession>
<comment type="caution">
    <text evidence="1">The sequence shown here is derived from an EMBL/GenBank/DDBJ whole genome shotgun (WGS) entry which is preliminary data.</text>
</comment>
<dbReference type="EMBL" id="JAUDZE010000002">
    <property type="protein sequence ID" value="MDN0014094.1"/>
    <property type="molecule type" value="Genomic_DNA"/>
</dbReference>